<evidence type="ECO:0000256" key="5">
    <source>
        <dbReference type="SAM" id="Phobius"/>
    </source>
</evidence>
<comment type="subcellular location">
    <subcellularLocation>
        <location evidence="1">Membrane</location>
        <topology evidence="1">Multi-pass membrane protein</topology>
    </subcellularLocation>
</comment>
<evidence type="ECO:0000256" key="2">
    <source>
        <dbReference type="ARBA" id="ARBA00022692"/>
    </source>
</evidence>
<dbReference type="InterPro" id="IPR038770">
    <property type="entry name" value="Na+/solute_symporter_sf"/>
</dbReference>
<evidence type="ECO:0000313" key="7">
    <source>
        <dbReference type="Proteomes" id="UP000012313"/>
    </source>
</evidence>
<dbReference type="InterPro" id="IPR004710">
    <property type="entry name" value="Bilac:Na_transpt"/>
</dbReference>
<dbReference type="STRING" id="1218598.LEP1GSC060_2551"/>
<keyword evidence="4 5" id="KW-0472">Membrane</keyword>
<evidence type="ECO:0000313" key="6">
    <source>
        <dbReference type="EMBL" id="EMY79541.1"/>
    </source>
</evidence>
<dbReference type="Gene3D" id="1.20.1530.20">
    <property type="match status" value="1"/>
</dbReference>
<proteinExistence type="predicted"/>
<dbReference type="OrthoDB" id="328193at2"/>
<dbReference type="EMBL" id="AOHC02000012">
    <property type="protein sequence ID" value="EMY79541.1"/>
    <property type="molecule type" value="Genomic_DNA"/>
</dbReference>
<evidence type="ECO:0000256" key="1">
    <source>
        <dbReference type="ARBA" id="ARBA00004141"/>
    </source>
</evidence>
<dbReference type="InterPro" id="IPR002657">
    <property type="entry name" value="BilAc:Na_symport/Acr3"/>
</dbReference>
<dbReference type="PANTHER" id="PTHR10361">
    <property type="entry name" value="SODIUM-BILE ACID COTRANSPORTER"/>
    <property type="match status" value="1"/>
</dbReference>
<evidence type="ECO:0000256" key="4">
    <source>
        <dbReference type="ARBA" id="ARBA00023136"/>
    </source>
</evidence>
<protein>
    <submittedName>
        <fullName evidence="6">Sodium Bile acid symporter family protein</fullName>
    </submittedName>
</protein>
<accession>N1WH11</accession>
<dbReference type="PANTHER" id="PTHR10361:SF28">
    <property type="entry name" value="P3 PROTEIN-RELATED"/>
    <property type="match status" value="1"/>
</dbReference>
<feature type="transmembrane region" description="Helical" evidence="5">
    <location>
        <begin position="91"/>
        <end position="113"/>
    </location>
</feature>
<dbReference type="AlphaFoldDB" id="N1WH11"/>
<comment type="caution">
    <text evidence="6">The sequence shown here is derived from an EMBL/GenBank/DDBJ whole genome shotgun (WGS) entry which is preliminary data.</text>
</comment>
<feature type="transmembrane region" description="Helical" evidence="5">
    <location>
        <begin position="167"/>
        <end position="184"/>
    </location>
</feature>
<feature type="transmembrane region" description="Helical" evidence="5">
    <location>
        <begin position="66"/>
        <end position="85"/>
    </location>
</feature>
<sequence length="282" mass="30873">MLEVALILLALSSMSSLGLELVPASSNSISKTAFTGLGVCLLNLTFFPGIAFLLCRIFEISSAISLGIFLCACSGGGASAGLFILKARGTPATGAVLLGLLNFTSLFTAPLLLTLHSENSFAELERAFSTFPKLLAIGLCFFGLPLGTGLWLRKKHEKFSLRIRPSLLRISNISLGFSIFYLGLKYWREILEFGFLIWIVLFLLIGVSFTIGLYLFREKPGDRRSIGVVSGIRNLSLALLLAQEQSGDPKVLITILLYGFVMYLIAFPASLFWRRWKNISVS</sequence>
<keyword evidence="2 5" id="KW-0812">Transmembrane</keyword>
<feature type="transmembrane region" description="Helical" evidence="5">
    <location>
        <begin position="134"/>
        <end position="152"/>
    </location>
</feature>
<name>N1WH11_9LEPT</name>
<dbReference type="GO" id="GO:0016020">
    <property type="term" value="C:membrane"/>
    <property type="evidence" value="ECO:0007669"/>
    <property type="project" value="UniProtKB-SubCell"/>
</dbReference>
<dbReference type="Proteomes" id="UP000012313">
    <property type="component" value="Unassembled WGS sequence"/>
</dbReference>
<dbReference type="Pfam" id="PF01758">
    <property type="entry name" value="SBF"/>
    <property type="match status" value="1"/>
</dbReference>
<organism evidence="6 7">
    <name type="scientific">Leptospira weilii serovar Ranarum str. ICFT</name>
    <dbReference type="NCBI Taxonomy" id="1218598"/>
    <lineage>
        <taxon>Bacteria</taxon>
        <taxon>Pseudomonadati</taxon>
        <taxon>Spirochaetota</taxon>
        <taxon>Spirochaetia</taxon>
        <taxon>Leptospirales</taxon>
        <taxon>Leptospiraceae</taxon>
        <taxon>Leptospira</taxon>
    </lineage>
</organism>
<keyword evidence="3 5" id="KW-1133">Transmembrane helix</keyword>
<feature type="transmembrane region" description="Helical" evidence="5">
    <location>
        <begin position="251"/>
        <end position="273"/>
    </location>
</feature>
<feature type="transmembrane region" description="Helical" evidence="5">
    <location>
        <begin position="34"/>
        <end position="54"/>
    </location>
</feature>
<reference evidence="6" key="1">
    <citation type="submission" date="2013-03" db="EMBL/GenBank/DDBJ databases">
        <authorList>
            <person name="Harkins D.M."/>
            <person name="Durkin A.S."/>
            <person name="Brinkac L.M."/>
            <person name="Haft D.H."/>
            <person name="Selengut J.D."/>
            <person name="Sanka R."/>
            <person name="DePew J."/>
            <person name="Purushe J."/>
            <person name="Hartskeerl R.A."/>
            <person name="Ahmed A."/>
            <person name="van der Linden H."/>
            <person name="Goris M.G.A."/>
            <person name="Vinetz J.M."/>
            <person name="Sutton G.G."/>
            <person name="Nierman W.C."/>
            <person name="Fouts D.E."/>
        </authorList>
    </citation>
    <scope>NUCLEOTIDE SEQUENCE [LARGE SCALE GENOMIC DNA]</scope>
    <source>
        <strain evidence="6">ICFT</strain>
    </source>
</reference>
<evidence type="ECO:0000256" key="3">
    <source>
        <dbReference type="ARBA" id="ARBA00022989"/>
    </source>
</evidence>
<feature type="transmembrane region" description="Helical" evidence="5">
    <location>
        <begin position="196"/>
        <end position="216"/>
    </location>
</feature>
<gene>
    <name evidence="6" type="ORF">LEP1GSC060_2551</name>
</gene>
<keyword evidence="7" id="KW-1185">Reference proteome</keyword>